<dbReference type="PANTHER" id="PTHR42798">
    <property type="entry name" value="LIPOPROTEIN-RELEASING SYSTEM ATP-BINDING PROTEIN LOLD"/>
    <property type="match status" value="1"/>
</dbReference>
<comment type="caution">
    <text evidence="12">The sequence shown here is derived from an EMBL/GenBank/DDBJ whole genome shotgun (WGS) entry which is preliminary data.</text>
</comment>
<keyword evidence="12" id="KW-0449">Lipoprotein</keyword>
<evidence type="ECO:0000256" key="1">
    <source>
        <dbReference type="ARBA" id="ARBA00004429"/>
    </source>
</evidence>
<evidence type="ECO:0000313" key="12">
    <source>
        <dbReference type="EMBL" id="MBP1855185.1"/>
    </source>
</evidence>
<evidence type="ECO:0000256" key="2">
    <source>
        <dbReference type="ARBA" id="ARBA00022448"/>
    </source>
</evidence>
<keyword evidence="2" id="KW-0813">Transport</keyword>
<keyword evidence="7 10" id="KW-1133">Transmembrane helix</keyword>
<evidence type="ECO:0000256" key="3">
    <source>
        <dbReference type="ARBA" id="ARBA00022475"/>
    </source>
</evidence>
<reference evidence="12 13" key="1">
    <citation type="submission" date="2021-03" db="EMBL/GenBank/DDBJ databases">
        <title>Genomic Encyclopedia of Type Strains, Phase IV (KMG-IV): sequencing the most valuable type-strain genomes for metagenomic binning, comparative biology and taxonomic classification.</title>
        <authorList>
            <person name="Goeker M."/>
        </authorList>
    </citation>
    <scope>NUCLEOTIDE SEQUENCE [LARGE SCALE GENOMIC DNA]</scope>
    <source>
        <strain evidence="12 13">DSM 1289</strain>
    </source>
</reference>
<dbReference type="Pfam" id="PF00005">
    <property type="entry name" value="ABC_tran"/>
    <property type="match status" value="1"/>
</dbReference>
<comment type="subcellular location">
    <subcellularLocation>
        <location evidence="1">Cell inner membrane</location>
        <topology evidence="1">Multi-pass membrane protein</topology>
    </subcellularLocation>
</comment>
<dbReference type="CDD" id="cd03255">
    <property type="entry name" value="ABC_MJ0796_LolCDE_FtsE"/>
    <property type="match status" value="1"/>
</dbReference>
<dbReference type="InterPro" id="IPR003439">
    <property type="entry name" value="ABC_transporter-like_ATP-bd"/>
</dbReference>
<evidence type="ECO:0000313" key="13">
    <source>
        <dbReference type="Proteomes" id="UP000767291"/>
    </source>
</evidence>
<protein>
    <submittedName>
        <fullName evidence="12">ABC-type lipoprotein export system ATPase subunit/ABC-type antimicrobial peptide transport system permease subunit</fullName>
    </submittedName>
</protein>
<dbReference type="InterPro" id="IPR017871">
    <property type="entry name" value="ABC_transporter-like_CS"/>
</dbReference>
<dbReference type="InterPro" id="IPR017911">
    <property type="entry name" value="MacB-like_ATP-bd"/>
</dbReference>
<dbReference type="Gene3D" id="3.40.50.300">
    <property type="entry name" value="P-loop containing nucleotide triphosphate hydrolases"/>
    <property type="match status" value="1"/>
</dbReference>
<evidence type="ECO:0000259" key="11">
    <source>
        <dbReference type="PROSITE" id="PS50893"/>
    </source>
</evidence>
<dbReference type="SMART" id="SM00382">
    <property type="entry name" value="AAA"/>
    <property type="match status" value="1"/>
</dbReference>
<keyword evidence="3" id="KW-1003">Cell membrane</keyword>
<feature type="transmembrane region" description="Helical" evidence="10">
    <location>
        <begin position="756"/>
        <end position="778"/>
    </location>
</feature>
<dbReference type="InterPro" id="IPR027417">
    <property type="entry name" value="P-loop_NTPase"/>
</dbReference>
<dbReference type="InterPro" id="IPR003838">
    <property type="entry name" value="ABC3_permease_C"/>
</dbReference>
<dbReference type="InterPro" id="IPR003593">
    <property type="entry name" value="AAA+_ATPase"/>
</dbReference>
<dbReference type="PROSITE" id="PS00211">
    <property type="entry name" value="ABC_TRANSPORTER_1"/>
    <property type="match status" value="1"/>
</dbReference>
<accession>A0ABS4EB73</accession>
<comment type="similarity">
    <text evidence="9">Belongs to the ABC transporter superfamily. Macrolide exporter (TC 3.A.1.122) family.</text>
</comment>
<feature type="transmembrane region" description="Helical" evidence="10">
    <location>
        <begin position="665"/>
        <end position="691"/>
    </location>
</feature>
<proteinExistence type="inferred from homology"/>
<keyword evidence="5" id="KW-0547">Nucleotide-binding</keyword>
<evidence type="ECO:0000256" key="4">
    <source>
        <dbReference type="ARBA" id="ARBA00022692"/>
    </source>
</evidence>
<dbReference type="Pfam" id="PF02687">
    <property type="entry name" value="FtsX"/>
    <property type="match status" value="1"/>
</dbReference>
<evidence type="ECO:0000256" key="7">
    <source>
        <dbReference type="ARBA" id="ARBA00022989"/>
    </source>
</evidence>
<keyword evidence="8 10" id="KW-0472">Membrane</keyword>
<gene>
    <name evidence="12" type="ORF">J2Z43_001578</name>
</gene>
<keyword evidence="13" id="KW-1185">Reference proteome</keyword>
<evidence type="ECO:0000256" key="10">
    <source>
        <dbReference type="SAM" id="Phobius"/>
    </source>
</evidence>
<evidence type="ECO:0000256" key="8">
    <source>
        <dbReference type="ARBA" id="ARBA00023136"/>
    </source>
</evidence>
<organism evidence="12 13">
    <name type="scientific">Metaclostridioides mangenotii</name>
    <dbReference type="NCBI Taxonomy" id="1540"/>
    <lineage>
        <taxon>Bacteria</taxon>
        <taxon>Bacillati</taxon>
        <taxon>Bacillota</taxon>
        <taxon>Clostridia</taxon>
        <taxon>Peptostreptococcales</taxon>
        <taxon>Peptostreptococcaceae</taxon>
        <taxon>Metaclostridioides</taxon>
    </lineage>
</organism>
<keyword evidence="6" id="KW-0067">ATP-binding</keyword>
<dbReference type="RefSeq" id="WP_209456641.1">
    <property type="nucleotide sequence ID" value="NZ_BAAACS010000002.1"/>
</dbReference>
<dbReference type="Proteomes" id="UP000767291">
    <property type="component" value="Unassembled WGS sequence"/>
</dbReference>
<feature type="transmembrane region" description="Helical" evidence="10">
    <location>
        <begin position="712"/>
        <end position="736"/>
    </location>
</feature>
<dbReference type="PROSITE" id="PS50893">
    <property type="entry name" value="ABC_TRANSPORTER_2"/>
    <property type="match status" value="1"/>
</dbReference>
<keyword evidence="4 10" id="KW-0812">Transmembrane</keyword>
<sequence length="795" mass="87611">MLQLKDIVKSYTTGEFTQVALNKVSLKFRESEFVAILGPSGSGKTTCLNIVGGLDQYDEGDLIINGKSTKNFKDSDWDAYRNNSVGFVFQSYNLISHLSIMDNVEMGMTLSGVSSKEKHSKALEVLEKVGLKEHVHKKPNQLSGGQMQRVAIARALANDPDIILADEPTGALDTHTSVQIMELIKEISKDKLVVMVTHNPDLANEYTDRIVEFRDGEIKSDSNPFDDKLVKSDYKLKKTNMSFLTALKLSAKNISTKKWRTALTAFASSIGIIGIALVLSLSNGFDKQIGEFENSTLSGFPISINQKMANMDIDAMKEQNKKLVSKSVNKDQYPKVNHIYPYDPSDNSLEHTNKFTDDYLEYVKDINPEMLSGTSYTRLVNMNLLKSDGETANPVNTSTVNFSTFPSGKDSDSSSYLKSNYDLLSGSYPKDKTDLVLIVDSYNRLDKNMLKALGMEDSKNVNYKDIVGKEFKLILNDDYYKKNGDFFTTKANSDNLIDLYNNDNAKTVKIAGVLRSSEDSKLEILSPGLFYSDDLAQYFIDDAKNSEIVKAQKDTDFNILTGQPFGEETSSTGMQSSGADQMMTMGNSVVNAQAPTKDQVLSQLGANSTPFSITIYPKDFTTKDDILSYLNKWNNGKDVEDSILYTDLASTFTDLSGGIMDSITLVLIAFASISLVVSLIMIGIITYISVLERTKEIGVLRSLGARKKDITRVFTAETFIIGTCSGALGILISYLLTFPINNVLKNLTDLDGVAQLNPVHAILLLVISVSLTLLGGALPARMAAKKNPVEALRTE</sequence>
<evidence type="ECO:0000256" key="5">
    <source>
        <dbReference type="ARBA" id="ARBA00022741"/>
    </source>
</evidence>
<feature type="domain" description="ABC transporter" evidence="11">
    <location>
        <begin position="2"/>
        <end position="240"/>
    </location>
</feature>
<dbReference type="SUPFAM" id="SSF52540">
    <property type="entry name" value="P-loop containing nucleoside triphosphate hydrolases"/>
    <property type="match status" value="1"/>
</dbReference>
<evidence type="ECO:0000256" key="9">
    <source>
        <dbReference type="ARBA" id="ARBA00038388"/>
    </source>
</evidence>
<dbReference type="EMBL" id="JAGGJX010000002">
    <property type="protein sequence ID" value="MBP1855185.1"/>
    <property type="molecule type" value="Genomic_DNA"/>
</dbReference>
<dbReference type="PANTHER" id="PTHR42798:SF6">
    <property type="entry name" value="CELL DIVISION ATP-BINDING PROTEIN FTSE"/>
    <property type="match status" value="1"/>
</dbReference>
<evidence type="ECO:0000256" key="6">
    <source>
        <dbReference type="ARBA" id="ARBA00022840"/>
    </source>
</evidence>
<name>A0ABS4EB73_9FIRM</name>